<evidence type="ECO:0000313" key="7">
    <source>
        <dbReference type="EMBL" id="GGK64225.1"/>
    </source>
</evidence>
<evidence type="ECO:0000256" key="3">
    <source>
        <dbReference type="ARBA" id="ARBA00023163"/>
    </source>
</evidence>
<dbReference type="GO" id="GO:0000976">
    <property type="term" value="F:transcription cis-regulatory region binding"/>
    <property type="evidence" value="ECO:0007669"/>
    <property type="project" value="TreeGrafter"/>
</dbReference>
<protein>
    <submittedName>
        <fullName evidence="7">TetR family transcriptional regulator</fullName>
    </submittedName>
</protein>
<accession>A0AA37F4E5</accession>
<dbReference type="InterPro" id="IPR009057">
    <property type="entry name" value="Homeodomain-like_sf"/>
</dbReference>
<dbReference type="Gene3D" id="1.10.357.10">
    <property type="entry name" value="Tetracycline Repressor, domain 2"/>
    <property type="match status" value="1"/>
</dbReference>
<dbReference type="AlphaFoldDB" id="A0AA37F4E5"/>
<gene>
    <name evidence="7" type="ORF">GCM10010126_24500</name>
</gene>
<dbReference type="InterPro" id="IPR049445">
    <property type="entry name" value="TetR_SbtR-like_C"/>
</dbReference>
<evidence type="ECO:0000313" key="8">
    <source>
        <dbReference type="Proteomes" id="UP000627984"/>
    </source>
</evidence>
<keyword evidence="2 4" id="KW-0238">DNA-binding</keyword>
<keyword evidence="1" id="KW-0805">Transcription regulation</keyword>
<dbReference type="PROSITE" id="PS50977">
    <property type="entry name" value="HTH_TETR_2"/>
    <property type="match status" value="1"/>
</dbReference>
<organism evidence="7 8">
    <name type="scientific">Planomonospora parontospora</name>
    <dbReference type="NCBI Taxonomy" id="58119"/>
    <lineage>
        <taxon>Bacteria</taxon>
        <taxon>Bacillati</taxon>
        <taxon>Actinomycetota</taxon>
        <taxon>Actinomycetes</taxon>
        <taxon>Streptosporangiales</taxon>
        <taxon>Streptosporangiaceae</taxon>
        <taxon>Planomonospora</taxon>
    </lineage>
</organism>
<dbReference type="Proteomes" id="UP000627984">
    <property type="component" value="Unassembled WGS sequence"/>
</dbReference>
<dbReference type="EMBL" id="BMQD01000006">
    <property type="protein sequence ID" value="GGK64225.1"/>
    <property type="molecule type" value="Genomic_DNA"/>
</dbReference>
<evidence type="ECO:0000256" key="4">
    <source>
        <dbReference type="PROSITE-ProRule" id="PRU00335"/>
    </source>
</evidence>
<dbReference type="PANTHER" id="PTHR30055:SF234">
    <property type="entry name" value="HTH-TYPE TRANSCRIPTIONAL REGULATOR BETI"/>
    <property type="match status" value="1"/>
</dbReference>
<sequence>MVYIGIMETTSSTPMSGRKAQAARNDQVILQAAREVFVADPGAPISAVAERAGVGISALYRRYAGKEILLRKLCSDGLKLYIAEAEAALADDGDPWTVFARFMRRIVEADTHSLTLSLAGTFTPDEDLHRESAHAERLALEVFERARDAGILRPGLEVADLSMIFEQLASVRLGDEERTAQMRHRYLALVLDSLRLTSAGPLPGPPPTAEEIGRRWSTA</sequence>
<keyword evidence="3" id="KW-0804">Transcription</keyword>
<name>A0AA37F4E5_9ACTN</name>
<evidence type="ECO:0000256" key="2">
    <source>
        <dbReference type="ARBA" id="ARBA00023125"/>
    </source>
</evidence>
<dbReference type="GO" id="GO:0003700">
    <property type="term" value="F:DNA-binding transcription factor activity"/>
    <property type="evidence" value="ECO:0007669"/>
    <property type="project" value="TreeGrafter"/>
</dbReference>
<feature type="domain" description="HTH tetR-type" evidence="6">
    <location>
        <begin position="23"/>
        <end position="81"/>
    </location>
</feature>
<feature type="region of interest" description="Disordered" evidence="5">
    <location>
        <begin position="199"/>
        <end position="219"/>
    </location>
</feature>
<dbReference type="InterPro" id="IPR001647">
    <property type="entry name" value="HTH_TetR"/>
</dbReference>
<dbReference type="Pfam" id="PF00440">
    <property type="entry name" value="TetR_N"/>
    <property type="match status" value="1"/>
</dbReference>
<reference evidence="7" key="1">
    <citation type="journal article" date="2014" name="Int. J. Syst. Evol. Microbiol.">
        <title>Complete genome sequence of Corynebacterium casei LMG S-19264T (=DSM 44701T), isolated from a smear-ripened cheese.</title>
        <authorList>
            <consortium name="US DOE Joint Genome Institute (JGI-PGF)"/>
            <person name="Walter F."/>
            <person name="Albersmeier A."/>
            <person name="Kalinowski J."/>
            <person name="Ruckert C."/>
        </authorList>
    </citation>
    <scope>NUCLEOTIDE SEQUENCE</scope>
    <source>
        <strain evidence="7">JCM 3093</strain>
    </source>
</reference>
<dbReference type="SUPFAM" id="SSF48498">
    <property type="entry name" value="Tetracyclin repressor-like, C-terminal domain"/>
    <property type="match status" value="1"/>
</dbReference>
<dbReference type="PANTHER" id="PTHR30055">
    <property type="entry name" value="HTH-TYPE TRANSCRIPTIONAL REGULATOR RUTR"/>
    <property type="match status" value="1"/>
</dbReference>
<feature type="DNA-binding region" description="H-T-H motif" evidence="4">
    <location>
        <begin position="44"/>
        <end position="63"/>
    </location>
</feature>
<evidence type="ECO:0000256" key="5">
    <source>
        <dbReference type="SAM" id="MobiDB-lite"/>
    </source>
</evidence>
<reference evidence="7" key="2">
    <citation type="submission" date="2022-09" db="EMBL/GenBank/DDBJ databases">
        <authorList>
            <person name="Sun Q."/>
            <person name="Ohkuma M."/>
        </authorList>
    </citation>
    <scope>NUCLEOTIDE SEQUENCE</scope>
    <source>
        <strain evidence="7">JCM 3093</strain>
    </source>
</reference>
<dbReference type="Pfam" id="PF21597">
    <property type="entry name" value="TetR_C_43"/>
    <property type="match status" value="1"/>
</dbReference>
<evidence type="ECO:0000259" key="6">
    <source>
        <dbReference type="PROSITE" id="PS50977"/>
    </source>
</evidence>
<dbReference type="InterPro" id="IPR036271">
    <property type="entry name" value="Tet_transcr_reg_TetR-rel_C_sf"/>
</dbReference>
<comment type="caution">
    <text evidence="7">The sequence shown here is derived from an EMBL/GenBank/DDBJ whole genome shotgun (WGS) entry which is preliminary data.</text>
</comment>
<evidence type="ECO:0000256" key="1">
    <source>
        <dbReference type="ARBA" id="ARBA00023015"/>
    </source>
</evidence>
<dbReference type="InterPro" id="IPR050109">
    <property type="entry name" value="HTH-type_TetR-like_transc_reg"/>
</dbReference>
<dbReference type="SUPFAM" id="SSF46689">
    <property type="entry name" value="Homeodomain-like"/>
    <property type="match status" value="1"/>
</dbReference>
<proteinExistence type="predicted"/>